<dbReference type="PaxDb" id="79929-MTBMA_c07360"/>
<feature type="transmembrane region" description="Helical" evidence="1">
    <location>
        <begin position="25"/>
        <end position="45"/>
    </location>
</feature>
<evidence type="ECO:0000313" key="2">
    <source>
        <dbReference type="EMBL" id="ADL58331.1"/>
    </source>
</evidence>
<dbReference type="AlphaFoldDB" id="D9PVT3"/>
<protein>
    <submittedName>
        <fullName evidence="2">Uncharacterized protein</fullName>
    </submittedName>
</protein>
<dbReference type="OrthoDB" id="373978at2157"/>
<reference evidence="2 3" key="2">
    <citation type="journal article" date="2010" name="J. Bacteriol.">
        <title>Complete genome sequence of Methanothermobacter marburgensis, a methanoarchaeon model organism.</title>
        <authorList>
            <person name="Liesegang H."/>
            <person name="Kaster A.K."/>
            <person name="Wiezer A."/>
            <person name="Goenrich M."/>
            <person name="Wollherr A."/>
            <person name="Seedorf H."/>
            <person name="Gottschalk G."/>
            <person name="Thauer R.K."/>
        </authorList>
    </citation>
    <scope>NUCLEOTIDE SEQUENCE [LARGE SCALE GENOMIC DNA]</scope>
    <source>
        <strain evidence="3">ATCC BAA-927 / DSM 2133 / JCM 14651 / NBRC 100331 / OCM 82 / Marburg</strain>
    </source>
</reference>
<name>D9PVT3_METTM</name>
<dbReference type="Proteomes" id="UP000000345">
    <property type="component" value="Chromosome"/>
</dbReference>
<evidence type="ECO:0000313" key="3">
    <source>
        <dbReference type="Proteomes" id="UP000000345"/>
    </source>
</evidence>
<dbReference type="STRING" id="79929.MTBMA_c07360"/>
<keyword evidence="1" id="KW-1133">Transmembrane helix</keyword>
<dbReference type="RefSeq" id="WP_013295555.1">
    <property type="nucleotide sequence ID" value="NC_014408.1"/>
</dbReference>
<evidence type="ECO:0000256" key="1">
    <source>
        <dbReference type="SAM" id="Phobius"/>
    </source>
</evidence>
<gene>
    <name evidence="2" type="ordered locus">MTBMA_c07360</name>
</gene>
<organism evidence="2 3">
    <name type="scientific">Methanothermobacter marburgensis (strain ATCC BAA-927 / DSM 2133 / JCM 14651 / NBRC 100331 / OCM 82 / Marburg)</name>
    <name type="common">Methanobacterium thermoautotrophicum</name>
    <dbReference type="NCBI Taxonomy" id="79929"/>
    <lineage>
        <taxon>Archaea</taxon>
        <taxon>Methanobacteriati</taxon>
        <taxon>Methanobacteriota</taxon>
        <taxon>Methanomada group</taxon>
        <taxon>Methanobacteria</taxon>
        <taxon>Methanobacteriales</taxon>
        <taxon>Methanobacteriaceae</taxon>
        <taxon>Methanothermobacter</taxon>
    </lineage>
</organism>
<proteinExistence type="predicted"/>
<dbReference type="EMBL" id="CP001710">
    <property type="protein sequence ID" value="ADL58331.1"/>
    <property type="molecule type" value="Genomic_DNA"/>
</dbReference>
<dbReference type="KEGG" id="mmg:MTBMA_c07360"/>
<keyword evidence="1" id="KW-0472">Membrane</keyword>
<dbReference type="HOGENOM" id="CLU_1574987_0_0_2"/>
<keyword evidence="3" id="KW-1185">Reference proteome</keyword>
<sequence>MSMDSNGSDRKTGKFAGWWNRRGPLTRAAIIVLGVIIWSAAAYSYGYDKGLDGAIEYEKDSFQVNVVNYTIQKGQDGLYEIQGVIQNNYDKPILLNPSLEVKGFDSSGEMVLYVPAFITVSGEIRPGEKVKFRGEGPILDGHDPDDIIIGIKTECSGYGWA</sequence>
<accession>D9PVT3</accession>
<keyword evidence="1" id="KW-0812">Transmembrane</keyword>
<dbReference type="GeneID" id="77399515"/>
<reference key="1">
    <citation type="submission" date="2009-08" db="EMBL/GenBank/DDBJ databases">
        <title>The genome sequence of Methanothermobacter marburgensis.</title>
        <authorList>
            <person name="Kaster A."/>
            <person name="Seedorf H."/>
            <person name="Goenrich M."/>
            <person name="Wiezer A."/>
            <person name="Liesegang H."/>
            <person name="Thauer R."/>
            <person name="Gottschalk G."/>
        </authorList>
    </citation>
    <scope>NUCLEOTIDE SEQUENCE</scope>
    <source>
        <strain>Marburg</strain>
    </source>
</reference>